<protein>
    <submittedName>
        <fullName evidence="1">Uncharacterized protein</fullName>
    </submittedName>
</protein>
<sequence length="42" mass="4858">MFARYRVTCTTLRTVVPFCVLRAAEKNLFPRLGFPYNPSLAH</sequence>
<gene>
    <name evidence="1" type="ORF">THTE_2517</name>
</gene>
<name>A0A286RGM1_9BACT</name>
<keyword evidence="2" id="KW-1185">Reference proteome</keyword>
<dbReference type="Proteomes" id="UP000215086">
    <property type="component" value="Chromosome"/>
</dbReference>
<reference evidence="1 2" key="1">
    <citation type="journal article" name="Front. Microbiol.">
        <title>Sugar Metabolism of the First Thermophilic Planctomycete Thermogutta terrifontis: Comparative Genomic and Transcriptomic Approaches.</title>
        <authorList>
            <person name="Elcheninov A.G."/>
            <person name="Menzel P."/>
            <person name="Gudbergsdottir S.R."/>
            <person name="Slesarev A.I."/>
            <person name="Kadnikov V.V."/>
            <person name="Krogh A."/>
            <person name="Bonch-Osmolovskaya E.A."/>
            <person name="Peng X."/>
            <person name="Kublanov I.V."/>
        </authorList>
    </citation>
    <scope>NUCLEOTIDE SEQUENCE [LARGE SCALE GENOMIC DNA]</scope>
    <source>
        <strain evidence="1 2">R1</strain>
    </source>
</reference>
<proteinExistence type="predicted"/>
<organism evidence="1 2">
    <name type="scientific">Thermogutta terrifontis</name>
    <dbReference type="NCBI Taxonomy" id="1331910"/>
    <lineage>
        <taxon>Bacteria</taxon>
        <taxon>Pseudomonadati</taxon>
        <taxon>Planctomycetota</taxon>
        <taxon>Planctomycetia</taxon>
        <taxon>Pirellulales</taxon>
        <taxon>Thermoguttaceae</taxon>
        <taxon>Thermogutta</taxon>
    </lineage>
</organism>
<dbReference type="EMBL" id="CP018477">
    <property type="protein sequence ID" value="ASV75119.1"/>
    <property type="molecule type" value="Genomic_DNA"/>
</dbReference>
<evidence type="ECO:0000313" key="1">
    <source>
        <dbReference type="EMBL" id="ASV75119.1"/>
    </source>
</evidence>
<dbReference type="KEGG" id="ttf:THTE_2517"/>
<accession>A0A286RGM1</accession>
<evidence type="ECO:0000313" key="2">
    <source>
        <dbReference type="Proteomes" id="UP000215086"/>
    </source>
</evidence>
<dbReference type="AlphaFoldDB" id="A0A286RGM1"/>